<dbReference type="RefSeq" id="WP_327094684.1">
    <property type="nucleotide sequence ID" value="NZ_CP109149.1"/>
</dbReference>
<dbReference type="EMBL" id="CP109441">
    <property type="protein sequence ID" value="WUV49967.1"/>
    <property type="molecule type" value="Genomic_DNA"/>
</dbReference>
<organism evidence="1 2">
    <name type="scientific">Nocardia vinacea</name>
    <dbReference type="NCBI Taxonomy" id="96468"/>
    <lineage>
        <taxon>Bacteria</taxon>
        <taxon>Bacillati</taxon>
        <taxon>Actinomycetota</taxon>
        <taxon>Actinomycetes</taxon>
        <taxon>Mycobacteriales</taxon>
        <taxon>Nocardiaceae</taxon>
        <taxon>Nocardia</taxon>
    </lineage>
</organism>
<dbReference type="Proteomes" id="UP001432062">
    <property type="component" value="Chromosome"/>
</dbReference>
<name>A0ABZ1Z330_9NOCA</name>
<sequence>MFVVQHDEPGQRFARRCRTRQCVRGELTQVGQQSLHLVLALLLYLVAGEVTGAIAHSEGRSREQVSVSDGDLDAEFVRLRIRISIPQHGQGLHFRTHIVEVFGPHCGTDRGAFDFVELGVPTGGVERVIDPHLQRS</sequence>
<protein>
    <submittedName>
        <fullName evidence="1">Uncharacterized protein</fullName>
    </submittedName>
</protein>
<proteinExistence type="predicted"/>
<evidence type="ECO:0000313" key="2">
    <source>
        <dbReference type="Proteomes" id="UP001432062"/>
    </source>
</evidence>
<keyword evidence="2" id="KW-1185">Reference proteome</keyword>
<reference evidence="1" key="1">
    <citation type="submission" date="2022-10" db="EMBL/GenBank/DDBJ databases">
        <title>The complete genomes of actinobacterial strains from the NBC collection.</title>
        <authorList>
            <person name="Joergensen T.S."/>
            <person name="Alvarez Arevalo M."/>
            <person name="Sterndorff E.B."/>
            <person name="Faurdal D."/>
            <person name="Vuksanovic O."/>
            <person name="Mourched A.-S."/>
            <person name="Charusanti P."/>
            <person name="Shaw S."/>
            <person name="Blin K."/>
            <person name="Weber T."/>
        </authorList>
    </citation>
    <scope>NUCLEOTIDE SEQUENCE</scope>
    <source>
        <strain evidence="1">NBC_01482</strain>
    </source>
</reference>
<gene>
    <name evidence="1" type="ORF">OG563_18290</name>
</gene>
<evidence type="ECO:0000313" key="1">
    <source>
        <dbReference type="EMBL" id="WUV49967.1"/>
    </source>
</evidence>
<accession>A0ABZ1Z330</accession>